<protein>
    <recommendedName>
        <fullName evidence="3">Ribosome-binding factor A</fullName>
    </recommendedName>
</protein>
<dbReference type="EMBL" id="CAXKWB010001843">
    <property type="protein sequence ID" value="CAL4065637.1"/>
    <property type="molecule type" value="Genomic_DNA"/>
</dbReference>
<dbReference type="Gene3D" id="3.30.300.20">
    <property type="match status" value="1"/>
</dbReference>
<evidence type="ECO:0008006" key="3">
    <source>
        <dbReference type="Google" id="ProtNLM"/>
    </source>
</evidence>
<dbReference type="SUPFAM" id="SSF89919">
    <property type="entry name" value="Ribosome-binding factor A, RbfA"/>
    <property type="match status" value="1"/>
</dbReference>
<dbReference type="Proteomes" id="UP001497623">
    <property type="component" value="Unassembled WGS sequence"/>
</dbReference>
<feature type="non-terminal residue" evidence="1">
    <location>
        <position position="1"/>
    </location>
</feature>
<dbReference type="InterPro" id="IPR039212">
    <property type="entry name" value="RBFA_mitochondrial"/>
</dbReference>
<dbReference type="InterPro" id="IPR023799">
    <property type="entry name" value="RbfA_dom_sf"/>
</dbReference>
<dbReference type="GO" id="GO:0006364">
    <property type="term" value="P:rRNA processing"/>
    <property type="evidence" value="ECO:0007669"/>
    <property type="project" value="InterPro"/>
</dbReference>
<reference evidence="1 2" key="1">
    <citation type="submission" date="2024-05" db="EMBL/GenBank/DDBJ databases">
        <authorList>
            <person name="Wallberg A."/>
        </authorList>
    </citation>
    <scope>NUCLEOTIDE SEQUENCE [LARGE SCALE GENOMIC DNA]</scope>
</reference>
<organism evidence="1 2">
    <name type="scientific">Meganyctiphanes norvegica</name>
    <name type="common">Northern krill</name>
    <name type="synonym">Thysanopoda norvegica</name>
    <dbReference type="NCBI Taxonomy" id="48144"/>
    <lineage>
        <taxon>Eukaryota</taxon>
        <taxon>Metazoa</taxon>
        <taxon>Ecdysozoa</taxon>
        <taxon>Arthropoda</taxon>
        <taxon>Crustacea</taxon>
        <taxon>Multicrustacea</taxon>
        <taxon>Malacostraca</taxon>
        <taxon>Eumalacostraca</taxon>
        <taxon>Eucarida</taxon>
        <taxon>Euphausiacea</taxon>
        <taxon>Euphausiidae</taxon>
        <taxon>Meganyctiphanes</taxon>
    </lineage>
</organism>
<proteinExistence type="predicted"/>
<name>A0AAV2PXQ8_MEGNR</name>
<dbReference type="InterPro" id="IPR015946">
    <property type="entry name" value="KH_dom-like_a/b"/>
</dbReference>
<keyword evidence="2" id="KW-1185">Reference proteome</keyword>
<gene>
    <name evidence="1" type="ORF">MNOR_LOCUS4931</name>
</gene>
<sequence length="341" mass="39850">VYESRRRLWRLNFSDILIILFYKRRVWHSNPAMQNPAGLSKQQVAGEGNNQRIHRLNKVFMEKISDIMSTGEVSSQLSGFGLEISKIRVLPDMRGINVYWICSGKIDTDTRVGEILRQNAASIRHELCQLSVLGRVPTITFVADHRFHKMAEVERRLAIADFGPDFIPTDASHHLKRELTLRTNLSDHLHTVLSESSNSPLNITKLSSSVEPPSMSPMRQDVMGVDTHKIYDMVRKKVTKARAEHRLQQGQESSIDVSNSYILDHDPDSVKQRTKEIKLWVDQYEQAKKKKERRLRQQDRQFLNVPRELQSYDQDINLDIYNEEDYEDNNNEHYDFDYKRE</sequence>
<accession>A0AAV2PXQ8</accession>
<dbReference type="AlphaFoldDB" id="A0AAV2PXQ8"/>
<dbReference type="InterPro" id="IPR000238">
    <property type="entry name" value="RbfA"/>
</dbReference>
<dbReference type="PANTHER" id="PTHR14725:SF0">
    <property type="entry name" value="RIBOSOME-BINDING FACTOR A, MITOCHONDRIAL-RELATED"/>
    <property type="match status" value="1"/>
</dbReference>
<evidence type="ECO:0000313" key="2">
    <source>
        <dbReference type="Proteomes" id="UP001497623"/>
    </source>
</evidence>
<dbReference type="PANTHER" id="PTHR14725">
    <property type="entry name" value="RIBOSOME-BINDING FACTOR A, MITOCHONDRIAL-RELATED"/>
    <property type="match status" value="1"/>
</dbReference>
<comment type="caution">
    <text evidence="1">The sequence shown here is derived from an EMBL/GenBank/DDBJ whole genome shotgun (WGS) entry which is preliminary data.</text>
</comment>
<dbReference type="Pfam" id="PF02033">
    <property type="entry name" value="RBFA"/>
    <property type="match status" value="1"/>
</dbReference>
<evidence type="ECO:0000313" key="1">
    <source>
        <dbReference type="EMBL" id="CAL4065637.1"/>
    </source>
</evidence>